<protein>
    <submittedName>
        <fullName evidence="1">Uncharacterized protein</fullName>
    </submittedName>
</protein>
<name>A0AA96X0K8_LEPBY</name>
<accession>A0AA96X0K8</accession>
<evidence type="ECO:0000313" key="1">
    <source>
        <dbReference type="EMBL" id="WNZ48837.1"/>
    </source>
</evidence>
<dbReference type="EMBL" id="CP130144">
    <property type="protein sequence ID" value="WNZ48837.1"/>
    <property type="molecule type" value="Genomic_DNA"/>
</dbReference>
<dbReference type="AlphaFoldDB" id="A0AA96X0K8"/>
<gene>
    <name evidence="1" type="ORF">Q2T42_13480</name>
</gene>
<proteinExistence type="predicted"/>
<reference evidence="1" key="2">
    <citation type="submission" date="2023-07" db="EMBL/GenBank/DDBJ databases">
        <authorList>
            <person name="Bai X.-H."/>
            <person name="Wang H.-H."/>
            <person name="Wang J."/>
            <person name="Ma M.-Y."/>
            <person name="Hu H.-H."/>
            <person name="Song Z.-L."/>
            <person name="Ma H.-G."/>
            <person name="Fan Y."/>
            <person name="Du C.-Y."/>
            <person name="Xu J.-C."/>
        </authorList>
    </citation>
    <scope>NUCLEOTIDE SEQUENCE</scope>
    <source>
        <strain evidence="1">CZ1</strain>
    </source>
</reference>
<reference evidence="1" key="1">
    <citation type="journal article" date="2023" name="Plants (Basel)">
        <title>Genomic Analysis of Leptolyngbya boryana CZ1 Reveals Efficient Carbon Fixation Modules.</title>
        <authorList>
            <person name="Bai X."/>
            <person name="Wang H."/>
            <person name="Cheng W."/>
            <person name="Wang J."/>
            <person name="Ma M."/>
            <person name="Hu H."/>
            <person name="Song Z."/>
            <person name="Ma H."/>
            <person name="Fan Y."/>
            <person name="Du C."/>
            <person name="Xu J."/>
        </authorList>
    </citation>
    <scope>NUCLEOTIDE SEQUENCE</scope>
    <source>
        <strain evidence="1">CZ1</strain>
    </source>
</reference>
<organism evidence="1">
    <name type="scientific">Leptolyngbya boryana CZ1</name>
    <dbReference type="NCBI Taxonomy" id="3060204"/>
    <lineage>
        <taxon>Bacteria</taxon>
        <taxon>Bacillati</taxon>
        <taxon>Cyanobacteriota</taxon>
        <taxon>Cyanophyceae</taxon>
        <taxon>Leptolyngbyales</taxon>
        <taxon>Leptolyngbyaceae</taxon>
        <taxon>Leptolyngbya group</taxon>
        <taxon>Leptolyngbya</taxon>
    </lineage>
</organism>
<dbReference type="RefSeq" id="WP_316428934.1">
    <property type="nucleotide sequence ID" value="NZ_CP130144.1"/>
</dbReference>
<sequence>MSQEVRIREIEWLSKDAEEALVYLTDGVNECAAFCQPCEKEPGGIIQQPLLAFGAQGIKICDGEVESIQRIGKTFGHVICARVVDADLEILKVGAILLELDTSLPGGIGTNCVVRCICRRIDLFV</sequence>